<dbReference type="PANTHER" id="PTHR15157:SF13">
    <property type="entry name" value="AUTOPHAGY-RELATED PROTEIN 14"/>
    <property type="match status" value="1"/>
</dbReference>
<evidence type="ECO:0000256" key="5">
    <source>
        <dbReference type="SAM" id="MobiDB-lite"/>
    </source>
</evidence>
<dbReference type="PANTHER" id="PTHR15157">
    <property type="entry name" value="UV RADIATION RESISTANCE-ASSOCIATED GENE PROTEIN"/>
    <property type="match status" value="1"/>
</dbReference>
<dbReference type="InterPro" id="IPR018791">
    <property type="entry name" value="UV_resistance/autophagy_Atg14"/>
</dbReference>
<proteinExistence type="inferred from homology"/>
<evidence type="ECO:0000256" key="2">
    <source>
        <dbReference type="ARBA" id="ARBA00013807"/>
    </source>
</evidence>
<dbReference type="GO" id="GO:0035493">
    <property type="term" value="P:SNARE complex assembly"/>
    <property type="evidence" value="ECO:0007669"/>
    <property type="project" value="TreeGrafter"/>
</dbReference>
<evidence type="ECO:0000313" key="7">
    <source>
        <dbReference type="Proteomes" id="UP001203852"/>
    </source>
</evidence>
<comment type="similarity">
    <text evidence="1">Belongs to the ATG14 family.</text>
</comment>
<feature type="region of interest" description="Disordered" evidence="5">
    <location>
        <begin position="1"/>
        <end position="47"/>
    </location>
</feature>
<dbReference type="GO" id="GO:0005768">
    <property type="term" value="C:endosome"/>
    <property type="evidence" value="ECO:0007669"/>
    <property type="project" value="TreeGrafter"/>
</dbReference>
<organism evidence="6 7">
    <name type="scientific">Exophiala viscosa</name>
    <dbReference type="NCBI Taxonomy" id="2486360"/>
    <lineage>
        <taxon>Eukaryota</taxon>
        <taxon>Fungi</taxon>
        <taxon>Dikarya</taxon>
        <taxon>Ascomycota</taxon>
        <taxon>Pezizomycotina</taxon>
        <taxon>Eurotiomycetes</taxon>
        <taxon>Chaetothyriomycetidae</taxon>
        <taxon>Chaetothyriales</taxon>
        <taxon>Herpotrichiellaceae</taxon>
        <taxon>Exophiala</taxon>
    </lineage>
</organism>
<keyword evidence="7" id="KW-1185">Reference proteome</keyword>
<dbReference type="EMBL" id="MU404350">
    <property type="protein sequence ID" value="KAI1618525.1"/>
    <property type="molecule type" value="Genomic_DNA"/>
</dbReference>
<dbReference type="GO" id="GO:0000149">
    <property type="term" value="F:SNARE binding"/>
    <property type="evidence" value="ECO:0007669"/>
    <property type="project" value="TreeGrafter"/>
</dbReference>
<sequence length="590" mass="65683">MAPPRLDRSTTESTPSDSRSKSSPHSLDEDVHETVSEHEVERPLDIDNPRTLDEDYIRIALHGQPRKMDYGVCCGVCTKSLTQEDGPHCPSCVRNMLYGVRLELARVLMEKEELGKQVEAITAEEEPAEALNDELQILRTAYHSQVDISELQQIIDETAEIERQTTIVKKEVELKKAKVKEMRENLDARKANLLAAKRAEKKGQQQKLEQLKEATAKLKADHDAIHTKVIDAKATLCREAASLLRLQHSKKKTKEGTVKDRYFVAGLPLPDLKDINNMRCTDLTAALDSTARLVVLCAFYLGVRLPAEITLPHRDYPLPTINAPLTSYFGTRTAFPGSGSSLSAPSSPSASRVELSSFPRPRPLYFGSFDHNEVVAQFAKKESLAFSFFLEGISLLAWDIAWLSRTQGFVQGTETWEDVCDIGRNLYQLILAPPQSAATFRILTERDLQIRQHRSQSTSTPATDSNMLVGRLGTGSHTSAHTFLGAASSAGDNPVRYWRLNKHTMVGDPLKKHLLGEMNNAEWELLDEGEWDDGGEKMDDAVLIKTRAMDGKDYDDSRSIMTANKVAGGEEDVKAKGTSGWTKVKSRDKP</sequence>
<keyword evidence="3 4" id="KW-0175">Coiled coil</keyword>
<comment type="caution">
    <text evidence="6">The sequence shown here is derived from an EMBL/GenBank/DDBJ whole genome shotgun (WGS) entry which is preliminary data.</text>
</comment>
<evidence type="ECO:0000313" key="6">
    <source>
        <dbReference type="EMBL" id="KAI1618525.1"/>
    </source>
</evidence>
<feature type="compositionally biased region" description="Low complexity" evidence="5">
    <location>
        <begin position="13"/>
        <end position="25"/>
    </location>
</feature>
<name>A0AAN6E5M1_9EURO</name>
<dbReference type="AlphaFoldDB" id="A0AAN6E5M1"/>
<gene>
    <name evidence="6" type="ORF">EDD36DRAFT_480386</name>
</gene>
<dbReference type="Proteomes" id="UP001203852">
    <property type="component" value="Unassembled WGS sequence"/>
</dbReference>
<dbReference type="Pfam" id="PF10186">
    <property type="entry name" value="ATG14"/>
    <property type="match status" value="1"/>
</dbReference>
<dbReference type="GO" id="GO:0000323">
    <property type="term" value="C:lytic vacuole"/>
    <property type="evidence" value="ECO:0007669"/>
    <property type="project" value="TreeGrafter"/>
</dbReference>
<accession>A0AAN6E5M1</accession>
<dbReference type="GO" id="GO:0032991">
    <property type="term" value="C:protein-containing complex"/>
    <property type="evidence" value="ECO:0007669"/>
    <property type="project" value="UniProtKB-ARBA"/>
</dbReference>
<evidence type="ECO:0000256" key="3">
    <source>
        <dbReference type="ARBA" id="ARBA00023054"/>
    </source>
</evidence>
<evidence type="ECO:0000256" key="1">
    <source>
        <dbReference type="ARBA" id="ARBA00009574"/>
    </source>
</evidence>
<feature type="region of interest" description="Disordered" evidence="5">
    <location>
        <begin position="570"/>
        <end position="590"/>
    </location>
</feature>
<reference evidence="6" key="1">
    <citation type="journal article" date="2022" name="bioRxiv">
        <title>Deciphering the potential niche of two novel black yeast fungi from a biological soil crust based on their genomes, phenotypes, and melanin regulation.</title>
        <authorList>
            <consortium name="DOE Joint Genome Institute"/>
            <person name="Carr E.C."/>
            <person name="Barton Q."/>
            <person name="Grambo S."/>
            <person name="Sullivan M."/>
            <person name="Renfro C.M."/>
            <person name="Kuo A."/>
            <person name="Pangilinan J."/>
            <person name="Lipzen A."/>
            <person name="Keymanesh K."/>
            <person name="Savage E."/>
            <person name="Barry K."/>
            <person name="Grigoriev I.V."/>
            <person name="Riekhof W.R."/>
            <person name="Harris S.S."/>
        </authorList>
    </citation>
    <scope>NUCLEOTIDE SEQUENCE</scope>
    <source>
        <strain evidence="6">JF 03-4F</strain>
    </source>
</reference>
<evidence type="ECO:0000256" key="4">
    <source>
        <dbReference type="SAM" id="Coils"/>
    </source>
</evidence>
<feature type="compositionally biased region" description="Basic and acidic residues" evidence="5">
    <location>
        <begin position="1"/>
        <end position="10"/>
    </location>
</feature>
<feature type="coiled-coil region" evidence="4">
    <location>
        <begin position="169"/>
        <end position="221"/>
    </location>
</feature>
<protein>
    <recommendedName>
        <fullName evidence="2">Autophagy-related protein 14</fullName>
    </recommendedName>
</protein>
<feature type="compositionally biased region" description="Basic and acidic residues" evidence="5">
    <location>
        <begin position="26"/>
        <end position="47"/>
    </location>
</feature>